<dbReference type="HOGENOM" id="CLU_3069514_0_0_1"/>
<gene>
    <name evidence="1" type="ORF">PILCRDRAFT_821209</name>
</gene>
<proteinExistence type="predicted"/>
<name>A0A0C3FB06_PILCF</name>
<protein>
    <submittedName>
        <fullName evidence="1">Uncharacterized protein</fullName>
    </submittedName>
</protein>
<keyword evidence="2" id="KW-1185">Reference proteome</keyword>
<dbReference type="EMBL" id="KN832997">
    <property type="protein sequence ID" value="KIM81850.1"/>
    <property type="molecule type" value="Genomic_DNA"/>
</dbReference>
<dbReference type="AlphaFoldDB" id="A0A0C3FB06"/>
<dbReference type="InParanoid" id="A0A0C3FB06"/>
<organism evidence="1 2">
    <name type="scientific">Piloderma croceum (strain F 1598)</name>
    <dbReference type="NCBI Taxonomy" id="765440"/>
    <lineage>
        <taxon>Eukaryota</taxon>
        <taxon>Fungi</taxon>
        <taxon>Dikarya</taxon>
        <taxon>Basidiomycota</taxon>
        <taxon>Agaricomycotina</taxon>
        <taxon>Agaricomycetes</taxon>
        <taxon>Agaricomycetidae</taxon>
        <taxon>Atheliales</taxon>
        <taxon>Atheliaceae</taxon>
        <taxon>Piloderma</taxon>
    </lineage>
</organism>
<evidence type="ECO:0000313" key="1">
    <source>
        <dbReference type="EMBL" id="KIM81850.1"/>
    </source>
</evidence>
<sequence length="53" mass="5866">MIAVMMMPRYLQNGSRGTAQIFLAGLNATARVMSSWCRRPSPFIGNKLTHVPS</sequence>
<accession>A0A0C3FB06</accession>
<evidence type="ECO:0000313" key="2">
    <source>
        <dbReference type="Proteomes" id="UP000054166"/>
    </source>
</evidence>
<dbReference type="Proteomes" id="UP000054166">
    <property type="component" value="Unassembled WGS sequence"/>
</dbReference>
<reference evidence="1 2" key="1">
    <citation type="submission" date="2014-04" db="EMBL/GenBank/DDBJ databases">
        <authorList>
            <consortium name="DOE Joint Genome Institute"/>
            <person name="Kuo A."/>
            <person name="Tarkka M."/>
            <person name="Buscot F."/>
            <person name="Kohler A."/>
            <person name="Nagy L.G."/>
            <person name="Floudas D."/>
            <person name="Copeland A."/>
            <person name="Barry K.W."/>
            <person name="Cichocki N."/>
            <person name="Veneault-Fourrey C."/>
            <person name="LaButti K."/>
            <person name="Lindquist E.A."/>
            <person name="Lipzen A."/>
            <person name="Lundell T."/>
            <person name="Morin E."/>
            <person name="Murat C."/>
            <person name="Sun H."/>
            <person name="Tunlid A."/>
            <person name="Henrissat B."/>
            <person name="Grigoriev I.V."/>
            <person name="Hibbett D.S."/>
            <person name="Martin F."/>
            <person name="Nordberg H.P."/>
            <person name="Cantor M.N."/>
            <person name="Hua S.X."/>
        </authorList>
    </citation>
    <scope>NUCLEOTIDE SEQUENCE [LARGE SCALE GENOMIC DNA]</scope>
    <source>
        <strain evidence="1 2">F 1598</strain>
    </source>
</reference>
<reference evidence="2" key="2">
    <citation type="submission" date="2015-01" db="EMBL/GenBank/DDBJ databases">
        <title>Evolutionary Origins and Diversification of the Mycorrhizal Mutualists.</title>
        <authorList>
            <consortium name="DOE Joint Genome Institute"/>
            <consortium name="Mycorrhizal Genomics Consortium"/>
            <person name="Kohler A."/>
            <person name="Kuo A."/>
            <person name="Nagy L.G."/>
            <person name="Floudas D."/>
            <person name="Copeland A."/>
            <person name="Barry K.W."/>
            <person name="Cichocki N."/>
            <person name="Veneault-Fourrey C."/>
            <person name="LaButti K."/>
            <person name="Lindquist E.A."/>
            <person name="Lipzen A."/>
            <person name="Lundell T."/>
            <person name="Morin E."/>
            <person name="Murat C."/>
            <person name="Riley R."/>
            <person name="Ohm R."/>
            <person name="Sun H."/>
            <person name="Tunlid A."/>
            <person name="Henrissat B."/>
            <person name="Grigoriev I.V."/>
            <person name="Hibbett D.S."/>
            <person name="Martin F."/>
        </authorList>
    </citation>
    <scope>NUCLEOTIDE SEQUENCE [LARGE SCALE GENOMIC DNA]</scope>
    <source>
        <strain evidence="2">F 1598</strain>
    </source>
</reference>